<sequence>MGLRILPYLHPYTLFIVEIPHVLMPGQLGNSPVKSKSSIGFSAGFGVFAISNCGRNVIDGKCVGKKGNKDRLTPNKDMTKVSKGKHVYEAVEKPIMEKTVTTTNIEEAPTMETTVTTSDIEETPAVEKGNASAAVEKGKTPFVEDKPAPKRKRGRPPSHVDGIKNYHKNCDRYERIANMKKAFVFDKHGTRSTPNKACAVFE</sequence>
<protein>
    <submittedName>
        <fullName evidence="2">Uncharacterized protein</fullName>
    </submittedName>
</protein>
<feature type="region of interest" description="Disordered" evidence="1">
    <location>
        <begin position="125"/>
        <end position="166"/>
    </location>
</feature>
<comment type="caution">
    <text evidence="2">The sequence shown here is derived from an EMBL/GenBank/DDBJ whole genome shotgun (WGS) entry which is preliminary data.</text>
</comment>
<feature type="compositionally biased region" description="Basic and acidic residues" evidence="1">
    <location>
        <begin position="136"/>
        <end position="148"/>
    </location>
</feature>
<gene>
    <name evidence="2" type="ORF">Tci_052488</name>
</gene>
<evidence type="ECO:0000313" key="2">
    <source>
        <dbReference type="EMBL" id="GEU80510.1"/>
    </source>
</evidence>
<reference evidence="2" key="1">
    <citation type="journal article" date="2019" name="Sci. Rep.">
        <title>Draft genome of Tanacetum cinerariifolium, the natural source of mosquito coil.</title>
        <authorList>
            <person name="Yamashiro T."/>
            <person name="Shiraishi A."/>
            <person name="Satake H."/>
            <person name="Nakayama K."/>
        </authorList>
    </citation>
    <scope>NUCLEOTIDE SEQUENCE</scope>
</reference>
<organism evidence="2">
    <name type="scientific">Tanacetum cinerariifolium</name>
    <name type="common">Dalmatian daisy</name>
    <name type="synonym">Chrysanthemum cinerariifolium</name>
    <dbReference type="NCBI Taxonomy" id="118510"/>
    <lineage>
        <taxon>Eukaryota</taxon>
        <taxon>Viridiplantae</taxon>
        <taxon>Streptophyta</taxon>
        <taxon>Embryophyta</taxon>
        <taxon>Tracheophyta</taxon>
        <taxon>Spermatophyta</taxon>
        <taxon>Magnoliopsida</taxon>
        <taxon>eudicotyledons</taxon>
        <taxon>Gunneridae</taxon>
        <taxon>Pentapetalae</taxon>
        <taxon>asterids</taxon>
        <taxon>campanulids</taxon>
        <taxon>Asterales</taxon>
        <taxon>Asteraceae</taxon>
        <taxon>Asteroideae</taxon>
        <taxon>Anthemideae</taxon>
        <taxon>Anthemidinae</taxon>
        <taxon>Tanacetum</taxon>
    </lineage>
</organism>
<dbReference type="AlphaFoldDB" id="A0A6L2N2U9"/>
<evidence type="ECO:0000256" key="1">
    <source>
        <dbReference type="SAM" id="MobiDB-lite"/>
    </source>
</evidence>
<accession>A0A6L2N2U9</accession>
<name>A0A6L2N2U9_TANCI</name>
<dbReference type="EMBL" id="BKCJ010008093">
    <property type="protein sequence ID" value="GEU80510.1"/>
    <property type="molecule type" value="Genomic_DNA"/>
</dbReference>
<proteinExistence type="predicted"/>